<protein>
    <submittedName>
        <fullName evidence="2">Chloroplast protein-transporting ATPase</fullName>
    </submittedName>
</protein>
<evidence type="ECO:0000313" key="2">
    <source>
        <dbReference type="WBParaSite" id="ES5_v2.g15762.t1"/>
    </source>
</evidence>
<sequence>MDSKMSWLLPMMTKLCAKFSKEIPLLNDKQMLKKFLSADFRILHDLLENKIQSEPNFIEFEKVLQNFKEAELSDQIWMKIMSNKIDSIKILNANIIFHRLQNGLQRRTDIDKENGIWNEFNLTVKKLFTQQNWNLKNFQTFMPKIKSSKDFQNFVKLLNFVYEYDFKFEAFDFDNLPPFSSDWLKYAAKIATKKAFSESSKILEPDQIIKLIAESSTSDDSLNYDTISSLYKEHLEEYNKLQKNISDLPALTKEISKFRKLNLSEKQTHWLFNGQAKIAAAVFAINKFFGVELRPAQIMAILISMKSREQKTGKLLQVPTGEGKTMIIAALAIIEAINGVKVDIVTNSTELAVTQYEKLKLFYAKLGFVVQHNANGNASKVAYNNVEILINVHNDFPEIIKDPASILNYEFSYEVYEADIIYGDAQDYLADILKSEFMGQNIRHDREFELVIVDEVDSMMIDGRNDSVRLSSETPGMNDILQIYTAIWSQIRNIRSSTKIIDGIWCYTSGEKVIKLDENQTVESFAQEACLSYLRKMLSFDALTDEEEGSGENWDEKITGSDGTNVKAKFPKLEIFEYLREYVEKQLPKWINSATEAMFNMRPGFDFVLKNDQIVVVDASNTGVHQPTMQWSDGLHQFLQMKHGYYLKPEVLATNYMSKLSFFQRYGSNILGLTGTIGGESSRRFLNKVYNVKFADIPPLKKRRHYEMSPILCASNDEWMKEIVVSTIIKLQAGRAVLIISNYIDHAERIAKSLQIHFDSNVILYTDKDGSAVTEKQIKPGQCIVATNIAGRGTDLMISEEVEKLGGLHVLLTFLPENDRVERQNIGRTSRTGNRGTSQMVLNLQVSNILLAFIKNTDSGSYLSDNSILESLRKLRDDKSLQAVDKLLEEIKITQNRDEAFKKFMEIRETILKQITKDTVEKEFEPFINATDVISNPYDAVKAAAQFFEIKSSIFGIESSTFGSFDEKKLDAADNLLEKAEKMDSKFCAPAYCYRGVVAIKKYKNDKQSASIEKAIKCFQMAKDALELKKIYLYTMMQITIPGENITENVKPKKLLHSQLGRQITLITSLIHNIETLIGRNVQAELDEYEKTLQNPEEKLSNDERENLQKQRDELKANQKLLEDGVLKPLITSKADITIDSEPLKKVLPPSEREELFEKEIAQFENDHFKTILTVKERPPINWWAVSIIAGAAVLQIVGGASAAIFSLGIGASVGFALLQEGVCDIIYAVKNGLINRNLNWVTYGIRKAISLTITMFSFGFGAIQAAANGVRMGKKAMGELLIGTANRVTKEGLKLACKAIGSAVTTEVTKTAISSTMDYFCAETVEKGISSMIQSTVRQIFVSQIGNDQNLLKLLKCDEKNENLKYSAIFTQEVLGIFNDSSFIQQMRGETMNVVNKISEVANAEIKLCTQILQKIEASTMLYKLTTIFTTSSLSQKLSNIVVKNHADIEKTLAKNVDAVNTNADYAYAQTTPLSVNDFLQRLSKEISDIIASQLSGVAQQLIANKISKELINWSSSVRKEIEKHRECFIDSKNVIEKLEEKRKTVTSKEENETIDYIKNIATDGPGDIRQAKYLADVIGQPIAVHTVDNNGEKRIFIVGNKYSQKPTIKLYYERASNDSNVGHYTLADGTPITSSGKNSCLFDALSKVTEYEPDLLRQSAANVMVNQEYKPPKELFELSPAVLKHCKVPNNHDDEVAAVQEAYKTRGYYTSKNTFIHLRPEIVEKLVQDYVKTLPAEVHEKLVEDHKNKADKFNEHNEYFVLKVPTVVSEHDMDKETNVIKTTAQSLLKEVKFLLKYNGTKVDAFHMYPVETDELFPTDRTYDKKEGINDKPFYSYDQ</sequence>
<evidence type="ECO:0000313" key="1">
    <source>
        <dbReference type="Proteomes" id="UP000887579"/>
    </source>
</evidence>
<organism evidence="1 2">
    <name type="scientific">Panagrolaimus sp. ES5</name>
    <dbReference type="NCBI Taxonomy" id="591445"/>
    <lineage>
        <taxon>Eukaryota</taxon>
        <taxon>Metazoa</taxon>
        <taxon>Ecdysozoa</taxon>
        <taxon>Nematoda</taxon>
        <taxon>Chromadorea</taxon>
        <taxon>Rhabditida</taxon>
        <taxon>Tylenchina</taxon>
        <taxon>Panagrolaimomorpha</taxon>
        <taxon>Panagrolaimoidea</taxon>
        <taxon>Panagrolaimidae</taxon>
        <taxon>Panagrolaimus</taxon>
    </lineage>
</organism>
<name>A0AC34FF64_9BILA</name>
<dbReference type="WBParaSite" id="ES5_v2.g15762.t1">
    <property type="protein sequence ID" value="ES5_v2.g15762.t1"/>
    <property type="gene ID" value="ES5_v2.g15762"/>
</dbReference>
<accession>A0AC34FF64</accession>
<reference evidence="2" key="1">
    <citation type="submission" date="2022-11" db="UniProtKB">
        <authorList>
            <consortium name="WormBaseParasite"/>
        </authorList>
    </citation>
    <scope>IDENTIFICATION</scope>
</reference>
<dbReference type="Proteomes" id="UP000887579">
    <property type="component" value="Unplaced"/>
</dbReference>
<proteinExistence type="predicted"/>